<dbReference type="AlphaFoldDB" id="A0A975R8S5"/>
<evidence type="ECO:0000313" key="2">
    <source>
        <dbReference type="EMBL" id="QWF70322.1"/>
    </source>
</evidence>
<dbReference type="SMART" id="SM00382">
    <property type="entry name" value="AAA"/>
    <property type="match status" value="1"/>
</dbReference>
<dbReference type="GO" id="GO:0005524">
    <property type="term" value="F:ATP binding"/>
    <property type="evidence" value="ECO:0007669"/>
    <property type="project" value="InterPro"/>
</dbReference>
<dbReference type="InterPro" id="IPR003593">
    <property type="entry name" value="AAA+_ATPase"/>
</dbReference>
<name>A0A975R8S5_9GAMM</name>
<reference evidence="2" key="1">
    <citation type="submission" date="2021-04" db="EMBL/GenBank/DDBJ databases">
        <title>Draft genome sequence data of methanotrophic Methylovulum sp. strain S1L and Methylomonas sp. strain S2AM isolated from boreal lake water columns.</title>
        <authorList>
            <person name="Rissanen A.J."/>
            <person name="Mangayil R."/>
            <person name="Svenning M.M."/>
            <person name="Khanongnuch R."/>
        </authorList>
    </citation>
    <scope>NUCLEOTIDE SEQUENCE</scope>
    <source>
        <strain evidence="2">S2AM</strain>
    </source>
</reference>
<dbReference type="Proteomes" id="UP000676649">
    <property type="component" value="Chromosome"/>
</dbReference>
<dbReference type="EMBL" id="CP073754">
    <property type="protein sequence ID" value="QWF70322.1"/>
    <property type="molecule type" value="Genomic_DNA"/>
</dbReference>
<keyword evidence="3" id="KW-1185">Reference proteome</keyword>
<organism evidence="2 3">
    <name type="scientific">Methylomonas paludis</name>
    <dbReference type="NCBI Taxonomy" id="1173101"/>
    <lineage>
        <taxon>Bacteria</taxon>
        <taxon>Pseudomonadati</taxon>
        <taxon>Pseudomonadota</taxon>
        <taxon>Gammaproteobacteria</taxon>
        <taxon>Methylococcales</taxon>
        <taxon>Methylococcaceae</taxon>
        <taxon>Methylomonas</taxon>
    </lineage>
</organism>
<dbReference type="InterPro" id="IPR011704">
    <property type="entry name" value="ATPase_dyneun-rel_AAA"/>
</dbReference>
<dbReference type="Pfam" id="PF07728">
    <property type="entry name" value="AAA_5"/>
    <property type="match status" value="2"/>
</dbReference>
<dbReference type="InterPro" id="IPR027417">
    <property type="entry name" value="P-loop_NTPase"/>
</dbReference>
<protein>
    <submittedName>
        <fullName evidence="2">AAA family ATPase</fullName>
    </submittedName>
</protein>
<dbReference type="SUPFAM" id="SSF52540">
    <property type="entry name" value="P-loop containing nucleoside triphosphate hydrolases"/>
    <property type="match status" value="1"/>
</dbReference>
<dbReference type="KEGG" id="mpad:KEF85_13385"/>
<gene>
    <name evidence="2" type="ORF">KEF85_13385</name>
</gene>
<feature type="domain" description="AAA+ ATPase" evidence="1">
    <location>
        <begin position="45"/>
        <end position="254"/>
    </location>
</feature>
<sequence>MNNQTQPSPSANTKTLHLPATGTWPEAAYLLDENAQNAIALAVACGRPLLVRGLPGTGKSDLARAAAEYLGRAFIYEVVTARTEPQDLLWRFDAIARLADAQALGAGIKPSQATGTDLDVSDPRNYVSPGVLWWAIDWSKAENHLQDIKRHSRSFAQRPDKTLQLANNSSVNQQHRAEAQGCVLLLDEIDKADAELPNSLLEVLANTGFRLPWDGEQEIKADPAKKPLIIITTNEDRELPAAFVRRCLVLTIEPEGEFKEWIKQRAKVHFRNNPIDDAILESAAELLTNTRNNPGLDSYRPGLAEYLDLLRGLQALATDKEGQEIWLNKVSKFAYQKNPAATR</sequence>
<accession>A0A975R8S5</accession>
<dbReference type="GO" id="GO:0016887">
    <property type="term" value="F:ATP hydrolysis activity"/>
    <property type="evidence" value="ECO:0007669"/>
    <property type="project" value="InterPro"/>
</dbReference>
<dbReference type="Gene3D" id="3.40.50.300">
    <property type="entry name" value="P-loop containing nucleotide triphosphate hydrolases"/>
    <property type="match status" value="2"/>
</dbReference>
<dbReference type="RefSeq" id="WP_215581367.1">
    <property type="nucleotide sequence ID" value="NZ_CP073754.1"/>
</dbReference>
<proteinExistence type="predicted"/>
<evidence type="ECO:0000313" key="3">
    <source>
        <dbReference type="Proteomes" id="UP000676649"/>
    </source>
</evidence>
<evidence type="ECO:0000259" key="1">
    <source>
        <dbReference type="SMART" id="SM00382"/>
    </source>
</evidence>